<proteinExistence type="predicted"/>
<comment type="caution">
    <text evidence="1">The sequence shown here is derived from an EMBL/GenBank/DDBJ whole genome shotgun (WGS) entry which is preliminary data.</text>
</comment>
<protein>
    <recommendedName>
        <fullName evidence="3">YppF-like protein</fullName>
    </recommendedName>
</protein>
<dbReference type="OrthoDB" id="2680239at2"/>
<dbReference type="EMBL" id="QYTW02000022">
    <property type="protein sequence ID" value="RST58256.1"/>
    <property type="molecule type" value="Genomic_DNA"/>
</dbReference>
<evidence type="ECO:0000313" key="1">
    <source>
        <dbReference type="EMBL" id="RST58256.1"/>
    </source>
</evidence>
<dbReference type="RefSeq" id="WP_120117420.1">
    <property type="nucleotide sequence ID" value="NZ_BORI01000010.1"/>
</dbReference>
<organism evidence="1 2">
    <name type="scientific">Siminovitchia terrae</name>
    <name type="common">Bacillus terrae</name>
    <dbReference type="NCBI Taxonomy" id="1914933"/>
    <lineage>
        <taxon>Bacteria</taxon>
        <taxon>Bacillati</taxon>
        <taxon>Bacillota</taxon>
        <taxon>Bacilli</taxon>
        <taxon>Bacillales</taxon>
        <taxon>Bacillaceae</taxon>
        <taxon>Siminovitchia</taxon>
    </lineage>
</organism>
<reference evidence="1 2" key="1">
    <citation type="submission" date="2018-12" db="EMBL/GenBank/DDBJ databases">
        <authorList>
            <person name="Sun L."/>
            <person name="Chen Z."/>
        </authorList>
    </citation>
    <scope>NUCLEOTIDE SEQUENCE [LARGE SCALE GENOMIC DNA]</scope>
    <source>
        <strain evidence="1 2">LMG 29736</strain>
    </source>
</reference>
<name>A0A429X4D1_SIMTE</name>
<dbReference type="InterPro" id="IPR025553">
    <property type="entry name" value="YppF"/>
</dbReference>
<dbReference type="Pfam" id="PF14178">
    <property type="entry name" value="YppF"/>
    <property type="match status" value="1"/>
</dbReference>
<dbReference type="Proteomes" id="UP000287296">
    <property type="component" value="Unassembled WGS sequence"/>
</dbReference>
<dbReference type="AlphaFoldDB" id="A0A429X4D1"/>
<sequence length="69" mass="8107">MTIHELKEKFFQKRSYPIEDTCQLLDFAKQTYINNEISLKEFRSIIRELEALGAHNVDVDFESAIKTEA</sequence>
<gene>
    <name evidence="1" type="ORF">D5F11_018470</name>
</gene>
<accession>A0A429X4D1</accession>
<evidence type="ECO:0008006" key="3">
    <source>
        <dbReference type="Google" id="ProtNLM"/>
    </source>
</evidence>
<evidence type="ECO:0000313" key="2">
    <source>
        <dbReference type="Proteomes" id="UP000287296"/>
    </source>
</evidence>